<dbReference type="EMBL" id="MSCK01000002">
    <property type="protein sequence ID" value="PQJ69446.1"/>
    <property type="molecule type" value="Genomic_DNA"/>
</dbReference>
<dbReference type="Pfam" id="PF14493">
    <property type="entry name" value="HTH_40"/>
    <property type="match status" value="1"/>
</dbReference>
<dbReference type="InterPro" id="IPR036390">
    <property type="entry name" value="WH_DNA-bd_sf"/>
</dbReference>
<dbReference type="InterPro" id="IPR014001">
    <property type="entry name" value="Helicase_ATP-bd"/>
</dbReference>
<dbReference type="PANTHER" id="PTHR13710:SF105">
    <property type="entry name" value="ATP-DEPENDENT DNA HELICASE Q1"/>
    <property type="match status" value="1"/>
</dbReference>
<organism evidence="20 21">
    <name type="scientific">Polaribacter butkevichii</name>
    <dbReference type="NCBI Taxonomy" id="218490"/>
    <lineage>
        <taxon>Bacteria</taxon>
        <taxon>Pseudomonadati</taxon>
        <taxon>Bacteroidota</taxon>
        <taxon>Flavobacteriia</taxon>
        <taxon>Flavobacteriales</taxon>
        <taxon>Flavobacteriaceae</taxon>
    </lineage>
</organism>
<evidence type="ECO:0000256" key="11">
    <source>
        <dbReference type="ARBA" id="ARBA00023125"/>
    </source>
</evidence>
<comment type="similarity">
    <text evidence="3">Belongs to the helicase family. RecQ subfamily.</text>
</comment>
<dbReference type="GO" id="GO:0009378">
    <property type="term" value="F:four-way junction helicase activity"/>
    <property type="evidence" value="ECO:0007669"/>
    <property type="project" value="TreeGrafter"/>
</dbReference>
<comment type="cofactor">
    <cofactor evidence="1">
        <name>Mg(2+)</name>
        <dbReference type="ChEBI" id="CHEBI:18420"/>
    </cofactor>
</comment>
<dbReference type="PROSITE" id="PS51194">
    <property type="entry name" value="HELICASE_CTER"/>
    <property type="match status" value="1"/>
</dbReference>
<feature type="domain" description="HRDC" evidence="17">
    <location>
        <begin position="533"/>
        <end position="613"/>
    </location>
</feature>
<evidence type="ECO:0000256" key="14">
    <source>
        <dbReference type="ARBA" id="ARBA00023235"/>
    </source>
</evidence>
<evidence type="ECO:0000259" key="17">
    <source>
        <dbReference type="PROSITE" id="PS50967"/>
    </source>
</evidence>
<proteinExistence type="inferred from homology"/>
<dbReference type="AlphaFoldDB" id="A0A2P6C933"/>
<comment type="caution">
    <text evidence="20">The sequence shown here is derived from an EMBL/GenBank/DDBJ whole genome shotgun (WGS) entry which is preliminary data.</text>
</comment>
<evidence type="ECO:0000256" key="6">
    <source>
        <dbReference type="ARBA" id="ARBA00022763"/>
    </source>
</evidence>
<dbReference type="GO" id="GO:0006310">
    <property type="term" value="P:DNA recombination"/>
    <property type="evidence" value="ECO:0007669"/>
    <property type="project" value="UniProtKB-UniRule"/>
</dbReference>
<dbReference type="GO" id="GO:0043590">
    <property type="term" value="C:bacterial nucleoid"/>
    <property type="evidence" value="ECO:0007669"/>
    <property type="project" value="TreeGrafter"/>
</dbReference>
<dbReference type="InterPro" id="IPR010997">
    <property type="entry name" value="HRDC-like_sf"/>
</dbReference>
<dbReference type="PROSITE" id="PS51192">
    <property type="entry name" value="HELICASE_ATP_BIND_1"/>
    <property type="match status" value="1"/>
</dbReference>
<dbReference type="Pfam" id="PF09382">
    <property type="entry name" value="RQC"/>
    <property type="match status" value="1"/>
</dbReference>
<accession>A0A2P6C933</accession>
<dbReference type="GO" id="GO:0005524">
    <property type="term" value="F:ATP binding"/>
    <property type="evidence" value="ECO:0007669"/>
    <property type="project" value="UniProtKB-KW"/>
</dbReference>
<evidence type="ECO:0000256" key="7">
    <source>
        <dbReference type="ARBA" id="ARBA00022801"/>
    </source>
</evidence>
<keyword evidence="4" id="KW-0479">Metal-binding</keyword>
<evidence type="ECO:0000256" key="1">
    <source>
        <dbReference type="ARBA" id="ARBA00001946"/>
    </source>
</evidence>
<dbReference type="FunFam" id="3.40.50.300:FF:000296">
    <property type="entry name" value="ATP-dependent DNA helicase RecQ"/>
    <property type="match status" value="1"/>
</dbReference>
<dbReference type="GO" id="GO:0005737">
    <property type="term" value="C:cytoplasm"/>
    <property type="evidence" value="ECO:0007669"/>
    <property type="project" value="TreeGrafter"/>
</dbReference>
<keyword evidence="9" id="KW-0862">Zinc</keyword>
<dbReference type="Gene3D" id="3.40.50.300">
    <property type="entry name" value="P-loop containing nucleotide triphosphate hydrolases"/>
    <property type="match status" value="2"/>
</dbReference>
<evidence type="ECO:0000259" key="19">
    <source>
        <dbReference type="PROSITE" id="PS51194"/>
    </source>
</evidence>
<dbReference type="SMART" id="SM00341">
    <property type="entry name" value="HRDC"/>
    <property type="match status" value="1"/>
</dbReference>
<evidence type="ECO:0000313" key="20">
    <source>
        <dbReference type="EMBL" id="PQJ69446.1"/>
    </source>
</evidence>
<dbReference type="Pfam" id="PF16124">
    <property type="entry name" value="RecQ_Zn_bind"/>
    <property type="match status" value="1"/>
</dbReference>
<evidence type="ECO:0000259" key="18">
    <source>
        <dbReference type="PROSITE" id="PS51192"/>
    </source>
</evidence>
<keyword evidence="10" id="KW-0067">ATP-binding</keyword>
<evidence type="ECO:0000256" key="5">
    <source>
        <dbReference type="ARBA" id="ARBA00022741"/>
    </source>
</evidence>
<comment type="catalytic activity">
    <reaction evidence="15">
        <text>Couples ATP hydrolysis with the unwinding of duplex DNA by translocating in the 3'-5' direction.</text>
        <dbReference type="EC" id="5.6.2.4"/>
    </reaction>
</comment>
<dbReference type="GO" id="GO:0046872">
    <property type="term" value="F:metal ion binding"/>
    <property type="evidence" value="ECO:0007669"/>
    <property type="project" value="UniProtKB-KW"/>
</dbReference>
<dbReference type="NCBIfam" id="TIGR01389">
    <property type="entry name" value="recQ"/>
    <property type="match status" value="1"/>
</dbReference>
<dbReference type="InterPro" id="IPR018982">
    <property type="entry name" value="RQC_domain"/>
</dbReference>
<name>A0A2P6C933_9FLAO</name>
<dbReference type="FunFam" id="1.10.150.80:FF:000002">
    <property type="entry name" value="ATP-dependent DNA helicase RecQ"/>
    <property type="match status" value="1"/>
</dbReference>
<dbReference type="SUPFAM" id="SSF46785">
    <property type="entry name" value="Winged helix' DNA-binding domain"/>
    <property type="match status" value="1"/>
</dbReference>
<dbReference type="SUPFAM" id="SSF52540">
    <property type="entry name" value="P-loop containing nucleoside triphosphate hydrolases"/>
    <property type="match status" value="1"/>
</dbReference>
<dbReference type="Pfam" id="PF00271">
    <property type="entry name" value="Helicase_C"/>
    <property type="match status" value="1"/>
</dbReference>
<dbReference type="EC" id="5.6.2.4" evidence="16"/>
<dbReference type="InterPro" id="IPR011545">
    <property type="entry name" value="DEAD/DEAH_box_helicase_dom"/>
</dbReference>
<sequence>MYLSILIIEKVKKQTHTLLKNIYGYENFRPLQEEIIDRTLEGKDSFVLMPTGGGKSICFQIPALIFDGITIVVSPLISLMKDQVQALKANGIKADFFNSSNSPQEENEVINKAINQEIQLLYLSPEKLISVSNTWLKELNIKLVAIDEAHCVSMWGHDFRPEYTQLKVFRNSIPHVPFMALTATADKSARKDIETQLGLTNSKLFISSFDRKNLSIEVRGQVQKKKKLQEITSFIKRRKNESGIIYCLSRKNTEEVANYLKKEGHSVAFYHAGMNHEERESTQTDFINDDVKIVVATIAFGMGIDKSNVRFVIHYNLPKNLEGYYQEIGRAGRDGLPSETILYYNMRDFVLYSQFADGGANSAMQKEKLNRMLQFAEAKSCRRKILLSYFGEHLTENCGNCDVCENPPQDFDGTVLTQKALSGIARMKEKDGITMLINVLRGSNNADIHTKQYYNLKTYGIGKDVSFFDWRDYVIQMANQGLIEIMYSENSALKISPIGWEVLKGEKKIRLTTPVKIDDKQKKEKAPKITTEGETNKDLFTELKKIRYAISKEEKMPAYIIFNDKTLKLMASELPTTENEFLAISGVGMNKMEKYGEEFMTVIRKFKNVAKPRKITTIQKTFNLYNSGLNPAEIAEERSLSITTIFSHLSQLYMEGKNVNLEKLVDKKVVDKVRVAFNELDRKIELKPIYDKLNEEVSYGEIRLSITLILKNE</sequence>
<dbReference type="Pfam" id="PF00270">
    <property type="entry name" value="DEAD"/>
    <property type="match status" value="1"/>
</dbReference>
<evidence type="ECO:0000256" key="10">
    <source>
        <dbReference type="ARBA" id="ARBA00022840"/>
    </source>
</evidence>
<feature type="domain" description="Helicase C-terminal" evidence="19">
    <location>
        <begin position="227"/>
        <end position="377"/>
    </location>
</feature>
<evidence type="ECO:0000256" key="9">
    <source>
        <dbReference type="ARBA" id="ARBA00022833"/>
    </source>
</evidence>
<dbReference type="InterPro" id="IPR032284">
    <property type="entry name" value="RecQ_Zn-bd"/>
</dbReference>
<dbReference type="InterPro" id="IPR036388">
    <property type="entry name" value="WH-like_DNA-bd_sf"/>
</dbReference>
<dbReference type="FunFam" id="3.40.50.300:FF:000156">
    <property type="entry name" value="ATP-dependent DNA helicase recQ"/>
    <property type="match status" value="1"/>
</dbReference>
<dbReference type="InterPro" id="IPR001650">
    <property type="entry name" value="Helicase_C-like"/>
</dbReference>
<dbReference type="GO" id="GO:0003677">
    <property type="term" value="F:DNA binding"/>
    <property type="evidence" value="ECO:0007669"/>
    <property type="project" value="UniProtKB-KW"/>
</dbReference>
<keyword evidence="14" id="KW-0413">Isomerase</keyword>
<dbReference type="SUPFAM" id="SSF47819">
    <property type="entry name" value="HRDC-like"/>
    <property type="match status" value="1"/>
</dbReference>
<dbReference type="Proteomes" id="UP000247345">
    <property type="component" value="Unassembled WGS sequence"/>
</dbReference>
<dbReference type="InterPro" id="IPR044876">
    <property type="entry name" value="HRDC_dom_sf"/>
</dbReference>
<dbReference type="Pfam" id="PF00570">
    <property type="entry name" value="HRDC"/>
    <property type="match status" value="1"/>
</dbReference>
<dbReference type="PROSITE" id="PS50967">
    <property type="entry name" value="HRDC"/>
    <property type="match status" value="1"/>
</dbReference>
<evidence type="ECO:0000256" key="3">
    <source>
        <dbReference type="ARBA" id="ARBA00005446"/>
    </source>
</evidence>
<dbReference type="InterPro" id="IPR006293">
    <property type="entry name" value="DNA_helicase_ATP-dep_RecQ_bac"/>
</dbReference>
<keyword evidence="21" id="KW-1185">Reference proteome</keyword>
<evidence type="ECO:0000256" key="13">
    <source>
        <dbReference type="ARBA" id="ARBA00023204"/>
    </source>
</evidence>
<gene>
    <name evidence="20" type="ORF">BTO14_15680</name>
</gene>
<dbReference type="GO" id="GO:0006281">
    <property type="term" value="P:DNA repair"/>
    <property type="evidence" value="ECO:0007669"/>
    <property type="project" value="UniProtKB-KW"/>
</dbReference>
<dbReference type="SMART" id="SM00490">
    <property type="entry name" value="HELICc"/>
    <property type="match status" value="1"/>
</dbReference>
<evidence type="ECO:0000256" key="2">
    <source>
        <dbReference type="ARBA" id="ARBA00001947"/>
    </source>
</evidence>
<evidence type="ECO:0000256" key="16">
    <source>
        <dbReference type="NCBIfam" id="TIGR01389"/>
    </source>
</evidence>
<evidence type="ECO:0000313" key="21">
    <source>
        <dbReference type="Proteomes" id="UP000247345"/>
    </source>
</evidence>
<dbReference type="GO" id="GO:0006260">
    <property type="term" value="P:DNA replication"/>
    <property type="evidence" value="ECO:0007669"/>
    <property type="project" value="InterPro"/>
</dbReference>
<dbReference type="InterPro" id="IPR002121">
    <property type="entry name" value="HRDC_dom"/>
</dbReference>
<dbReference type="GO" id="GO:0030894">
    <property type="term" value="C:replisome"/>
    <property type="evidence" value="ECO:0007669"/>
    <property type="project" value="TreeGrafter"/>
</dbReference>
<dbReference type="CDD" id="cd18794">
    <property type="entry name" value="SF2_C_RecQ"/>
    <property type="match status" value="1"/>
</dbReference>
<evidence type="ECO:0000256" key="8">
    <source>
        <dbReference type="ARBA" id="ARBA00022806"/>
    </source>
</evidence>
<dbReference type="PANTHER" id="PTHR13710">
    <property type="entry name" value="DNA HELICASE RECQ FAMILY MEMBER"/>
    <property type="match status" value="1"/>
</dbReference>
<keyword evidence="12" id="KW-0233">DNA recombination</keyword>
<dbReference type="Gene3D" id="1.10.150.80">
    <property type="entry name" value="HRDC domain"/>
    <property type="match status" value="1"/>
</dbReference>
<dbReference type="Gene3D" id="1.10.10.10">
    <property type="entry name" value="Winged helix-like DNA-binding domain superfamily/Winged helix DNA-binding domain"/>
    <property type="match status" value="1"/>
</dbReference>
<dbReference type="InterPro" id="IPR004589">
    <property type="entry name" value="DNA_helicase_ATP-dep_RecQ"/>
</dbReference>
<dbReference type="Gene3D" id="1.10.10.1390">
    <property type="entry name" value="ATP-dependent DNA helicase RecQ"/>
    <property type="match status" value="1"/>
</dbReference>
<keyword evidence="6" id="KW-0227">DNA damage</keyword>
<dbReference type="GO" id="GO:0009432">
    <property type="term" value="P:SOS response"/>
    <property type="evidence" value="ECO:0007669"/>
    <property type="project" value="UniProtKB-UniRule"/>
</dbReference>
<protein>
    <recommendedName>
        <fullName evidence="16">DNA helicase RecQ</fullName>
        <ecNumber evidence="16">5.6.2.4</ecNumber>
    </recommendedName>
</protein>
<dbReference type="InterPro" id="IPR029491">
    <property type="entry name" value="Helicase_HTH"/>
</dbReference>
<keyword evidence="5" id="KW-0547">Nucleotide-binding</keyword>
<dbReference type="GO" id="GO:0043138">
    <property type="term" value="F:3'-5' DNA helicase activity"/>
    <property type="evidence" value="ECO:0007669"/>
    <property type="project" value="UniProtKB-EC"/>
</dbReference>
<dbReference type="CDD" id="cd17920">
    <property type="entry name" value="DEXHc_RecQ"/>
    <property type="match status" value="1"/>
</dbReference>
<reference evidence="20 21" key="1">
    <citation type="submission" date="2016-12" db="EMBL/GenBank/DDBJ databases">
        <title>Trade-off between light-utilization and light-protection in marine flavobacteria.</title>
        <authorList>
            <person name="Kumagai Y."/>
            <person name="Yoshizawa S."/>
            <person name="Kogure K."/>
            <person name="Iwasaki W."/>
        </authorList>
    </citation>
    <scope>NUCLEOTIDE SEQUENCE [LARGE SCALE GENOMIC DNA]</scope>
    <source>
        <strain evidence="20 21">KCTC 12100</strain>
    </source>
</reference>
<dbReference type="GO" id="GO:0016787">
    <property type="term" value="F:hydrolase activity"/>
    <property type="evidence" value="ECO:0007669"/>
    <property type="project" value="UniProtKB-KW"/>
</dbReference>
<comment type="cofactor">
    <cofactor evidence="2">
        <name>Zn(2+)</name>
        <dbReference type="ChEBI" id="CHEBI:29105"/>
    </cofactor>
</comment>
<dbReference type="SMART" id="SM00956">
    <property type="entry name" value="RQC"/>
    <property type="match status" value="1"/>
</dbReference>
<dbReference type="NCBIfam" id="TIGR00614">
    <property type="entry name" value="recQ_fam"/>
    <property type="match status" value="1"/>
</dbReference>
<evidence type="ECO:0000256" key="4">
    <source>
        <dbReference type="ARBA" id="ARBA00022723"/>
    </source>
</evidence>
<evidence type="ECO:0000256" key="12">
    <source>
        <dbReference type="ARBA" id="ARBA00023172"/>
    </source>
</evidence>
<keyword evidence="7" id="KW-0378">Hydrolase</keyword>
<keyword evidence="8 20" id="KW-0347">Helicase</keyword>
<feature type="domain" description="Helicase ATP-binding" evidence="18">
    <location>
        <begin position="36"/>
        <end position="203"/>
    </location>
</feature>
<dbReference type="InterPro" id="IPR027417">
    <property type="entry name" value="P-loop_NTPase"/>
</dbReference>
<keyword evidence="11" id="KW-0238">DNA-binding</keyword>
<keyword evidence="13" id="KW-0234">DNA repair</keyword>
<evidence type="ECO:0000256" key="15">
    <source>
        <dbReference type="ARBA" id="ARBA00034617"/>
    </source>
</evidence>
<dbReference type="SMART" id="SM00487">
    <property type="entry name" value="DEXDc"/>
    <property type="match status" value="1"/>
</dbReference>